<keyword evidence="1" id="KW-0732">Signal</keyword>
<name>A0ABT3KYV7_9BURK</name>
<dbReference type="EMBL" id="QZCW01000005">
    <property type="protein sequence ID" value="MCW5323502.1"/>
    <property type="molecule type" value="Genomic_DNA"/>
</dbReference>
<proteinExistence type="predicted"/>
<organism evidence="2 3">
    <name type="scientific">Verminephrobacter aporrectodeae subsp. tuberculatae</name>
    <dbReference type="NCBI Taxonomy" id="1110392"/>
    <lineage>
        <taxon>Bacteria</taxon>
        <taxon>Pseudomonadati</taxon>
        <taxon>Pseudomonadota</taxon>
        <taxon>Betaproteobacteria</taxon>
        <taxon>Burkholderiales</taxon>
        <taxon>Comamonadaceae</taxon>
        <taxon>Verminephrobacter</taxon>
    </lineage>
</organism>
<sequence length="196" mass="21955">MQTPRTNSIISNLAACFGTALALLCSPVHALEIRIKYGNDNVSEPLVANASGIFEFDAPYTDSFEVILDEKPVRIKRRQYYQAHLSKDGQHFDMPGAEKPGAFTSLRPALSWIDPREEIYEPNIKFPWKPSWAAATNERGGDWVEIAKGCANKDARREGSSFDGCYSFYTSRREFKVWLTGAARPVTIQVRFPGGC</sequence>
<evidence type="ECO:0000313" key="3">
    <source>
        <dbReference type="Proteomes" id="UP001208935"/>
    </source>
</evidence>
<comment type="caution">
    <text evidence="2">The sequence shown here is derived from an EMBL/GenBank/DDBJ whole genome shotgun (WGS) entry which is preliminary data.</text>
</comment>
<evidence type="ECO:0000256" key="1">
    <source>
        <dbReference type="SAM" id="SignalP"/>
    </source>
</evidence>
<feature type="signal peptide" evidence="1">
    <location>
        <begin position="1"/>
        <end position="30"/>
    </location>
</feature>
<keyword evidence="3" id="KW-1185">Reference proteome</keyword>
<dbReference type="Proteomes" id="UP001208935">
    <property type="component" value="Unassembled WGS sequence"/>
</dbReference>
<gene>
    <name evidence="2" type="ORF">D5039_20855</name>
</gene>
<accession>A0ABT3KYV7</accession>
<feature type="chain" id="PRO_5047059828" description="Secreted protein" evidence="1">
    <location>
        <begin position="31"/>
        <end position="196"/>
    </location>
</feature>
<protein>
    <recommendedName>
        <fullName evidence="4">Secreted protein</fullName>
    </recommendedName>
</protein>
<reference evidence="3" key="1">
    <citation type="submission" date="2023-07" db="EMBL/GenBank/DDBJ databases">
        <title>Verminephrobacter genomes.</title>
        <authorList>
            <person name="Lund M.B."/>
        </authorList>
    </citation>
    <scope>NUCLEOTIDE SEQUENCE [LARGE SCALE GENOMIC DNA]</scope>
    <source>
        <strain evidence="3">AtM5-05</strain>
    </source>
</reference>
<evidence type="ECO:0008006" key="4">
    <source>
        <dbReference type="Google" id="ProtNLM"/>
    </source>
</evidence>
<evidence type="ECO:0000313" key="2">
    <source>
        <dbReference type="EMBL" id="MCW5323502.1"/>
    </source>
</evidence>